<dbReference type="EMBL" id="QPJT01000017">
    <property type="protein sequence ID" value="RCX13474.1"/>
    <property type="molecule type" value="Genomic_DNA"/>
</dbReference>
<keyword evidence="5 8" id="KW-0812">Transmembrane</keyword>
<evidence type="ECO:0000256" key="5">
    <source>
        <dbReference type="ARBA" id="ARBA00022692"/>
    </source>
</evidence>
<dbReference type="RefSeq" id="WP_423230839.1">
    <property type="nucleotide sequence ID" value="NZ_QPJT01000017.1"/>
</dbReference>
<dbReference type="Gene3D" id="1.10.3720.10">
    <property type="entry name" value="MetI-like"/>
    <property type="match status" value="1"/>
</dbReference>
<dbReference type="CDD" id="cd06261">
    <property type="entry name" value="TM_PBP2"/>
    <property type="match status" value="1"/>
</dbReference>
<organism evidence="10 11">
    <name type="scientific">Anaerobacterium chartisolvens</name>
    <dbReference type="NCBI Taxonomy" id="1297424"/>
    <lineage>
        <taxon>Bacteria</taxon>
        <taxon>Bacillati</taxon>
        <taxon>Bacillota</taxon>
        <taxon>Clostridia</taxon>
        <taxon>Eubacteriales</taxon>
        <taxon>Oscillospiraceae</taxon>
        <taxon>Anaerobacterium</taxon>
    </lineage>
</organism>
<dbReference type="SUPFAM" id="SSF161098">
    <property type="entry name" value="MetI-like"/>
    <property type="match status" value="1"/>
</dbReference>
<proteinExistence type="inferred from homology"/>
<evidence type="ECO:0000256" key="6">
    <source>
        <dbReference type="ARBA" id="ARBA00022989"/>
    </source>
</evidence>
<evidence type="ECO:0000256" key="2">
    <source>
        <dbReference type="ARBA" id="ARBA00007069"/>
    </source>
</evidence>
<feature type="transmembrane region" description="Helical" evidence="8">
    <location>
        <begin position="9"/>
        <end position="30"/>
    </location>
</feature>
<dbReference type="Proteomes" id="UP000253034">
    <property type="component" value="Unassembled WGS sequence"/>
</dbReference>
<comment type="similarity">
    <text evidence="2">Belongs to the binding-protein-dependent transport system permease family. CysTW subfamily.</text>
</comment>
<comment type="subcellular location">
    <subcellularLocation>
        <location evidence="1 8">Cell membrane</location>
        <topology evidence="1 8">Multi-pass membrane protein</topology>
    </subcellularLocation>
</comment>
<dbReference type="AlphaFoldDB" id="A0A369B179"/>
<dbReference type="PANTHER" id="PTHR43848:SF2">
    <property type="entry name" value="PUTRESCINE TRANSPORT SYSTEM PERMEASE PROTEIN POTI"/>
    <property type="match status" value="1"/>
</dbReference>
<keyword evidence="7 8" id="KW-0472">Membrane</keyword>
<dbReference type="InterPro" id="IPR035906">
    <property type="entry name" value="MetI-like_sf"/>
</dbReference>
<dbReference type="InterPro" id="IPR000515">
    <property type="entry name" value="MetI-like"/>
</dbReference>
<feature type="transmembrane region" description="Helical" evidence="8">
    <location>
        <begin position="128"/>
        <end position="148"/>
    </location>
</feature>
<name>A0A369B179_9FIRM</name>
<evidence type="ECO:0000313" key="10">
    <source>
        <dbReference type="EMBL" id="RCX13474.1"/>
    </source>
</evidence>
<dbReference type="InterPro" id="IPR051789">
    <property type="entry name" value="Bact_Polyamine_Transport"/>
</dbReference>
<keyword evidence="3 8" id="KW-0813">Transport</keyword>
<reference evidence="10 11" key="1">
    <citation type="submission" date="2018-07" db="EMBL/GenBank/DDBJ databases">
        <title>Genomic Encyclopedia of Type Strains, Phase IV (KMG-IV): sequencing the most valuable type-strain genomes for metagenomic binning, comparative biology and taxonomic classification.</title>
        <authorList>
            <person name="Goeker M."/>
        </authorList>
    </citation>
    <scope>NUCLEOTIDE SEQUENCE [LARGE SCALE GENOMIC DNA]</scope>
    <source>
        <strain evidence="10 11">DSM 27016</strain>
    </source>
</reference>
<feature type="transmembrane region" description="Helical" evidence="8">
    <location>
        <begin position="230"/>
        <end position="248"/>
    </location>
</feature>
<comment type="caution">
    <text evidence="10">The sequence shown here is derived from an EMBL/GenBank/DDBJ whole genome shotgun (WGS) entry which is preliminary data.</text>
</comment>
<evidence type="ECO:0000256" key="8">
    <source>
        <dbReference type="RuleBase" id="RU363032"/>
    </source>
</evidence>
<dbReference type="Pfam" id="PF00528">
    <property type="entry name" value="BPD_transp_1"/>
    <property type="match status" value="1"/>
</dbReference>
<dbReference type="PROSITE" id="PS50928">
    <property type="entry name" value="ABC_TM1"/>
    <property type="match status" value="1"/>
</dbReference>
<sequence>MVTTFLKRIYTFIIFFFLYAPILVLIVFSFNNSKSRARWDGFTFKWYIELFNDQYIMASLYNTLMIALISSLAATFIGTAAAIGIHNMKGLSKKLVMNVTYLPVLNPDIVTGIALMMLFVFANMHRGFFTLLMAHITFSLPFVIMSVLPKMKQLNNQLYDAALDLGASPVYAYRRVVLPQIMPGVVTGFLLAFTLSIDDFVISFFTTGAGVSNLAITIYSMARRGIKPEINALLTIMFVSILLLLIIINNRMSKDSEREDKVK</sequence>
<keyword evidence="4" id="KW-1003">Cell membrane</keyword>
<feature type="transmembrane region" description="Helical" evidence="8">
    <location>
        <begin position="200"/>
        <end position="218"/>
    </location>
</feature>
<evidence type="ECO:0000256" key="7">
    <source>
        <dbReference type="ARBA" id="ARBA00023136"/>
    </source>
</evidence>
<protein>
    <submittedName>
        <fullName evidence="10">Spermidine/putrescine transport system permease protein</fullName>
    </submittedName>
</protein>
<evidence type="ECO:0000256" key="3">
    <source>
        <dbReference type="ARBA" id="ARBA00022448"/>
    </source>
</evidence>
<dbReference type="GO" id="GO:0005886">
    <property type="term" value="C:plasma membrane"/>
    <property type="evidence" value="ECO:0007669"/>
    <property type="project" value="UniProtKB-SubCell"/>
</dbReference>
<keyword evidence="6 8" id="KW-1133">Transmembrane helix</keyword>
<evidence type="ECO:0000256" key="1">
    <source>
        <dbReference type="ARBA" id="ARBA00004651"/>
    </source>
</evidence>
<evidence type="ECO:0000256" key="4">
    <source>
        <dbReference type="ARBA" id="ARBA00022475"/>
    </source>
</evidence>
<accession>A0A369B179</accession>
<feature type="transmembrane region" description="Helical" evidence="8">
    <location>
        <begin position="95"/>
        <end position="122"/>
    </location>
</feature>
<gene>
    <name evidence="10" type="ORF">DFR58_1178</name>
</gene>
<dbReference type="GO" id="GO:0055085">
    <property type="term" value="P:transmembrane transport"/>
    <property type="evidence" value="ECO:0007669"/>
    <property type="project" value="InterPro"/>
</dbReference>
<evidence type="ECO:0000259" key="9">
    <source>
        <dbReference type="PROSITE" id="PS50928"/>
    </source>
</evidence>
<evidence type="ECO:0000313" key="11">
    <source>
        <dbReference type="Proteomes" id="UP000253034"/>
    </source>
</evidence>
<keyword evidence="11" id="KW-1185">Reference proteome</keyword>
<feature type="transmembrane region" description="Helical" evidence="8">
    <location>
        <begin position="60"/>
        <end position="83"/>
    </location>
</feature>
<feature type="transmembrane region" description="Helical" evidence="8">
    <location>
        <begin position="176"/>
        <end position="194"/>
    </location>
</feature>
<dbReference type="PANTHER" id="PTHR43848">
    <property type="entry name" value="PUTRESCINE TRANSPORT SYSTEM PERMEASE PROTEIN POTI"/>
    <property type="match status" value="1"/>
</dbReference>
<feature type="domain" description="ABC transmembrane type-1" evidence="9">
    <location>
        <begin position="60"/>
        <end position="248"/>
    </location>
</feature>